<proteinExistence type="inferred from homology"/>
<gene>
    <name evidence="4" type="ORF">NEOLEDRAFT_1064155</name>
</gene>
<dbReference type="AlphaFoldDB" id="A0A165SZN3"/>
<comment type="similarity">
    <text evidence="1 3">Belongs to the beta-class carbonic anhydrase family.</text>
</comment>
<name>A0A165SZN3_9AGAM</name>
<evidence type="ECO:0000256" key="1">
    <source>
        <dbReference type="ARBA" id="ARBA00006217"/>
    </source>
</evidence>
<keyword evidence="3" id="KW-0456">Lyase</keyword>
<dbReference type="InParanoid" id="A0A165SZN3"/>
<keyword evidence="5" id="KW-1185">Reference proteome</keyword>
<keyword evidence="2 3" id="KW-0862">Zinc</keyword>
<evidence type="ECO:0000256" key="3">
    <source>
        <dbReference type="RuleBase" id="RU003956"/>
    </source>
</evidence>
<keyword evidence="2" id="KW-0479">Metal-binding</keyword>
<dbReference type="EMBL" id="KV425569">
    <property type="protein sequence ID" value="KZT25913.1"/>
    <property type="molecule type" value="Genomic_DNA"/>
</dbReference>
<protein>
    <recommendedName>
        <fullName evidence="3">Carbonic anhydrase</fullName>
        <ecNumber evidence="3">4.2.1.1</ecNumber>
    </recommendedName>
    <alternativeName>
        <fullName evidence="3">Carbonate dehydratase</fullName>
    </alternativeName>
</protein>
<sequence>VIIVGHTRCGGVEVCLRAAANDTDAFPEDGPDAPVNWWLQLLVQIATEIQVPNGMDCTNVVTEESVKVQVNNICNSEMIKAAWVASDPATRGIYIHGWVYSMHTQMLKDLEISRSPPKI</sequence>
<dbReference type="Gene3D" id="3.40.1050.10">
    <property type="entry name" value="Carbonic anhydrase"/>
    <property type="match status" value="1"/>
</dbReference>
<feature type="non-terminal residue" evidence="4">
    <location>
        <position position="1"/>
    </location>
</feature>
<feature type="binding site" evidence="2">
    <location>
        <position position="6"/>
    </location>
    <ligand>
        <name>Zn(2+)</name>
        <dbReference type="ChEBI" id="CHEBI:29105"/>
    </ligand>
</feature>
<accession>A0A165SZN3</accession>
<reference evidence="4 5" key="1">
    <citation type="journal article" date="2016" name="Mol. Biol. Evol.">
        <title>Comparative Genomics of Early-Diverging Mushroom-Forming Fungi Provides Insights into the Origins of Lignocellulose Decay Capabilities.</title>
        <authorList>
            <person name="Nagy L.G."/>
            <person name="Riley R."/>
            <person name="Tritt A."/>
            <person name="Adam C."/>
            <person name="Daum C."/>
            <person name="Floudas D."/>
            <person name="Sun H."/>
            <person name="Yadav J.S."/>
            <person name="Pangilinan J."/>
            <person name="Larsson K.H."/>
            <person name="Matsuura K."/>
            <person name="Barry K."/>
            <person name="Labutti K."/>
            <person name="Kuo R."/>
            <person name="Ohm R.A."/>
            <person name="Bhattacharya S.S."/>
            <person name="Shirouzu T."/>
            <person name="Yoshinaga Y."/>
            <person name="Martin F.M."/>
            <person name="Grigoriev I.V."/>
            <person name="Hibbett D.S."/>
        </authorList>
    </citation>
    <scope>NUCLEOTIDE SEQUENCE [LARGE SCALE GENOMIC DNA]</scope>
    <source>
        <strain evidence="4 5">HHB14362 ss-1</strain>
    </source>
</reference>
<dbReference type="OrthoDB" id="10248475at2759"/>
<dbReference type="SUPFAM" id="SSF53056">
    <property type="entry name" value="beta-carbonic anhydrase, cab"/>
    <property type="match status" value="1"/>
</dbReference>
<dbReference type="InterPro" id="IPR036874">
    <property type="entry name" value="Carbonic_anhydrase_sf"/>
</dbReference>
<dbReference type="GO" id="GO:0004089">
    <property type="term" value="F:carbonate dehydratase activity"/>
    <property type="evidence" value="ECO:0007669"/>
    <property type="project" value="UniProtKB-UniRule"/>
</dbReference>
<organism evidence="4 5">
    <name type="scientific">Neolentinus lepideus HHB14362 ss-1</name>
    <dbReference type="NCBI Taxonomy" id="1314782"/>
    <lineage>
        <taxon>Eukaryota</taxon>
        <taxon>Fungi</taxon>
        <taxon>Dikarya</taxon>
        <taxon>Basidiomycota</taxon>
        <taxon>Agaricomycotina</taxon>
        <taxon>Agaricomycetes</taxon>
        <taxon>Gloeophyllales</taxon>
        <taxon>Gloeophyllaceae</taxon>
        <taxon>Neolentinus</taxon>
    </lineage>
</organism>
<comment type="function">
    <text evidence="3">Reversible hydration of carbon dioxide.</text>
</comment>
<dbReference type="Pfam" id="PF00484">
    <property type="entry name" value="Pro_CA"/>
    <property type="match status" value="1"/>
</dbReference>
<dbReference type="STRING" id="1314782.A0A165SZN3"/>
<dbReference type="InterPro" id="IPR001765">
    <property type="entry name" value="Carbonic_anhydrase"/>
</dbReference>
<evidence type="ECO:0000256" key="2">
    <source>
        <dbReference type="PIRSR" id="PIRSR601765-1"/>
    </source>
</evidence>
<comment type="catalytic activity">
    <reaction evidence="3">
        <text>hydrogencarbonate + H(+) = CO2 + H2O</text>
        <dbReference type="Rhea" id="RHEA:10748"/>
        <dbReference type="ChEBI" id="CHEBI:15377"/>
        <dbReference type="ChEBI" id="CHEBI:15378"/>
        <dbReference type="ChEBI" id="CHEBI:16526"/>
        <dbReference type="ChEBI" id="CHEBI:17544"/>
        <dbReference type="EC" id="4.2.1.1"/>
    </reaction>
</comment>
<feature type="binding site" evidence="2">
    <location>
        <position position="9"/>
    </location>
    <ligand>
        <name>Zn(2+)</name>
        <dbReference type="ChEBI" id="CHEBI:29105"/>
    </ligand>
</feature>
<comment type="cofactor">
    <cofactor evidence="2">
        <name>Zn(2+)</name>
        <dbReference type="ChEBI" id="CHEBI:29105"/>
    </cofactor>
    <text evidence="2">Binds 1 zinc ion per subunit.</text>
</comment>
<dbReference type="EC" id="4.2.1.1" evidence="3"/>
<evidence type="ECO:0000313" key="5">
    <source>
        <dbReference type="Proteomes" id="UP000076761"/>
    </source>
</evidence>
<dbReference type="Proteomes" id="UP000076761">
    <property type="component" value="Unassembled WGS sequence"/>
</dbReference>
<dbReference type="GO" id="GO:0008270">
    <property type="term" value="F:zinc ion binding"/>
    <property type="evidence" value="ECO:0007669"/>
    <property type="project" value="UniProtKB-UniRule"/>
</dbReference>
<evidence type="ECO:0000313" key="4">
    <source>
        <dbReference type="EMBL" id="KZT25913.1"/>
    </source>
</evidence>